<dbReference type="InterPro" id="IPR027417">
    <property type="entry name" value="P-loop_NTPase"/>
</dbReference>
<evidence type="ECO:0000313" key="9">
    <source>
        <dbReference type="EMBL" id="ADU27980.1"/>
    </source>
</evidence>
<dbReference type="Gene3D" id="3.40.50.300">
    <property type="entry name" value="P-loop containing nucleotide triphosphate hydrolases"/>
    <property type="match status" value="1"/>
</dbReference>
<evidence type="ECO:0000313" key="10">
    <source>
        <dbReference type="Proteomes" id="UP000001551"/>
    </source>
</evidence>
<comment type="similarity">
    <text evidence="2">Belongs to the VirD4/TraG family.</text>
</comment>
<evidence type="ECO:0000256" key="6">
    <source>
        <dbReference type="ARBA" id="ARBA00023136"/>
    </source>
</evidence>
<keyword evidence="6 8" id="KW-0472">Membrane</keyword>
<dbReference type="HOGENOM" id="CLU_387701_0_0_9"/>
<dbReference type="eggNOG" id="COG3505">
    <property type="taxonomic scope" value="Bacteria"/>
</dbReference>
<evidence type="ECO:0000256" key="2">
    <source>
        <dbReference type="ARBA" id="ARBA00008806"/>
    </source>
</evidence>
<evidence type="ECO:0000256" key="8">
    <source>
        <dbReference type="SAM" id="Phobius"/>
    </source>
</evidence>
<dbReference type="PANTHER" id="PTHR37937:SF1">
    <property type="entry name" value="CONJUGATIVE TRANSFER: DNA TRANSPORT"/>
    <property type="match status" value="1"/>
</dbReference>
<dbReference type="Pfam" id="PF02534">
    <property type="entry name" value="T4SS-DNA_transf"/>
    <property type="match status" value="1"/>
</dbReference>
<accession>E6U5W3</accession>
<evidence type="ECO:0000256" key="1">
    <source>
        <dbReference type="ARBA" id="ARBA00004651"/>
    </source>
</evidence>
<protein>
    <submittedName>
        <fullName evidence="9">TRAG family protein</fullName>
    </submittedName>
</protein>
<keyword evidence="4 8" id="KW-0812">Transmembrane</keyword>
<evidence type="ECO:0000256" key="7">
    <source>
        <dbReference type="SAM" id="MobiDB-lite"/>
    </source>
</evidence>
<comment type="subcellular location">
    <subcellularLocation>
        <location evidence="1">Cell membrane</location>
        <topology evidence="1">Multi-pass membrane protein</topology>
    </subcellularLocation>
</comment>
<feature type="region of interest" description="Disordered" evidence="7">
    <location>
        <begin position="617"/>
        <end position="640"/>
    </location>
</feature>
<dbReference type="PANTHER" id="PTHR37937">
    <property type="entry name" value="CONJUGATIVE TRANSFER: DNA TRANSPORT"/>
    <property type="match status" value="1"/>
</dbReference>
<evidence type="ECO:0000256" key="5">
    <source>
        <dbReference type="ARBA" id="ARBA00022989"/>
    </source>
</evidence>
<dbReference type="Proteomes" id="UP000001551">
    <property type="component" value="Chromosome"/>
</dbReference>
<reference evidence="9 10" key="1">
    <citation type="submission" date="2010-12" db="EMBL/GenBank/DDBJ databases">
        <title>Complete sequence of Ethanoligenens harbinense YUAN-3.</title>
        <authorList>
            <person name="Lucas S."/>
            <person name="Copeland A."/>
            <person name="Lapidus A."/>
            <person name="Cheng J.-F."/>
            <person name="Bruce D."/>
            <person name="Goodwin L."/>
            <person name="Pitluck S."/>
            <person name="Chertkov O."/>
            <person name="Misra M."/>
            <person name="Detter J.C."/>
            <person name="Han C."/>
            <person name="Tapia R."/>
            <person name="Land M."/>
            <person name="Hauser L."/>
            <person name="Jeffries C."/>
            <person name="Kyrpides N."/>
            <person name="Ivanova N."/>
            <person name="Mikhailova N."/>
            <person name="Wang A."/>
            <person name="Mouttaki H."/>
            <person name="He Z."/>
            <person name="Zhou J."/>
            <person name="Hemme C.L."/>
            <person name="Woyke T."/>
        </authorList>
    </citation>
    <scope>NUCLEOTIDE SEQUENCE [LARGE SCALE GENOMIC DNA]</scope>
    <source>
        <strain evidence="10">DSM 18485 / JCM 12961 / CGMCC 1.5033 / YUAN-3</strain>
    </source>
</reference>
<dbReference type="CDD" id="cd01127">
    <property type="entry name" value="TrwB_TraG_TraD_VirD4"/>
    <property type="match status" value="1"/>
</dbReference>
<dbReference type="NCBIfam" id="NF045973">
    <property type="entry name" value="conju_CD1115"/>
    <property type="match status" value="1"/>
</dbReference>
<keyword evidence="10" id="KW-1185">Reference proteome</keyword>
<sequence>MKAKQRFIYILIVLGVLAGMTSLATMLINVALHYLFILLHSLPSIVRSIRTNTFHPNLSFRSGYLFTTVSPLKWYYPWLFALILMMLRGRQTVLKISHRVFRSLPVTKPDFEGSSRWQTKKEIRQNEQLVAIPHSNIRSVKDAGIPIARDLLYTYACKAVVHSLIVGITRSGKGQLMVQNTIRFISQCKNPESFIVFDLRGDNAQSNYRTLKKTHKIHIINLDNPKKSAGWDLLSTIRKAFLQEIKEGDFDKTIQLTTTLAHAFTEDSTSEAVWPESCKQLLTAMILYLLDDGYKRGCLDKVNMYSVTEFFIKYAGQEIKIGRTTTNALDTLFSELPDGHLAKNFYATSKFAQGDMRSSIFAILSANLSMFNDSGIIRLTSNDDVDFADLANPDKPCAIFIIVPEGREERNKLVSLLVDQCYAELLDIARARPDGQLPRRVRIIADEICNYPKITALSNKITTSLARGIILDMYIHSLPQFEDKYGKNTAQTILSNGGNLVYIYSQDKATNQYVSDLLDTSTEEYRTYNSENGAILDNNRMSHYKGRPLKTPGELRRLKFWEIVVIQQRNYPIHSHLVPFFQLHIPVAAYEELPIPIHNEKKEEHLFPVSSIMNTKRDTSEDAAPLPGDNDAPPAAADTHGDHKVITMDTKLQGVLNNIDILTHGKFRHAAEKRNKNALYTMITKYQEAGQLNMEQAELLESYVDDLSDTKE</sequence>
<dbReference type="InterPro" id="IPR051539">
    <property type="entry name" value="T4SS-coupling_protein"/>
</dbReference>
<dbReference type="AlphaFoldDB" id="E6U5W3"/>
<name>E6U5W3_ETHHY</name>
<evidence type="ECO:0000256" key="4">
    <source>
        <dbReference type="ARBA" id="ARBA00022692"/>
    </source>
</evidence>
<feature type="transmembrane region" description="Helical" evidence="8">
    <location>
        <begin position="7"/>
        <end position="36"/>
    </location>
</feature>
<organism evidence="9 10">
    <name type="scientific">Ethanoligenens harbinense (strain DSM 18485 / JCM 12961 / CGMCC 1.5033 / YUAN-3)</name>
    <dbReference type="NCBI Taxonomy" id="663278"/>
    <lineage>
        <taxon>Bacteria</taxon>
        <taxon>Bacillati</taxon>
        <taxon>Bacillota</taxon>
        <taxon>Clostridia</taxon>
        <taxon>Eubacteriales</taxon>
        <taxon>Oscillospiraceae</taxon>
        <taxon>Ethanoligenens</taxon>
    </lineage>
</organism>
<dbReference type="EMBL" id="CP002400">
    <property type="protein sequence ID" value="ADU27980.1"/>
    <property type="molecule type" value="Genomic_DNA"/>
</dbReference>
<evidence type="ECO:0000256" key="3">
    <source>
        <dbReference type="ARBA" id="ARBA00022475"/>
    </source>
</evidence>
<dbReference type="SUPFAM" id="SSF52540">
    <property type="entry name" value="P-loop containing nucleoside triphosphate hydrolases"/>
    <property type="match status" value="1"/>
</dbReference>
<proteinExistence type="inferred from homology"/>
<dbReference type="InterPro" id="IPR003688">
    <property type="entry name" value="TraG/VirD4"/>
</dbReference>
<dbReference type="KEGG" id="eha:Ethha_2487"/>
<dbReference type="GO" id="GO:0005886">
    <property type="term" value="C:plasma membrane"/>
    <property type="evidence" value="ECO:0007669"/>
    <property type="project" value="UniProtKB-SubCell"/>
</dbReference>
<dbReference type="STRING" id="663278.Ethha_2487"/>
<keyword evidence="5 8" id="KW-1133">Transmembrane helix</keyword>
<gene>
    <name evidence="9" type="ordered locus">Ethha_2487</name>
</gene>
<dbReference type="RefSeq" id="WP_013486323.1">
    <property type="nucleotide sequence ID" value="NC_014828.1"/>
</dbReference>
<keyword evidence="3" id="KW-1003">Cell membrane</keyword>
<feature type="compositionally biased region" description="Low complexity" evidence="7">
    <location>
        <begin position="622"/>
        <end position="638"/>
    </location>
</feature>